<dbReference type="Proteomes" id="UP000474565">
    <property type="component" value="Unassembled WGS sequence"/>
</dbReference>
<proteinExistence type="predicted"/>
<dbReference type="AlphaFoldDB" id="A0A6L8MJQ9"/>
<protein>
    <submittedName>
        <fullName evidence="3">Uncharacterized protein</fullName>
    </submittedName>
</protein>
<comment type="caution">
    <text evidence="3">The sequence shown here is derived from an EMBL/GenBank/DDBJ whole genome shotgun (WGS) entry which is preliminary data.</text>
</comment>
<dbReference type="Proteomes" id="UP000449678">
    <property type="component" value="Unassembled WGS sequence"/>
</dbReference>
<keyword evidence="1" id="KW-0812">Transmembrane</keyword>
<gene>
    <name evidence="2" type="ORF">GTP38_14095</name>
    <name evidence="3" type="ORF">GTP44_10860</name>
</gene>
<evidence type="ECO:0000313" key="3">
    <source>
        <dbReference type="EMBL" id="MYM82451.1"/>
    </source>
</evidence>
<evidence type="ECO:0000313" key="4">
    <source>
        <dbReference type="Proteomes" id="UP000449678"/>
    </source>
</evidence>
<dbReference type="EMBL" id="WWCO01000008">
    <property type="protein sequence ID" value="MYM35463.1"/>
    <property type="molecule type" value="Genomic_DNA"/>
</dbReference>
<reference evidence="4 5" key="1">
    <citation type="submission" date="2019-12" db="EMBL/GenBank/DDBJ databases">
        <title>Novel species isolated from a subtropical stream in China.</title>
        <authorList>
            <person name="Lu H."/>
        </authorList>
    </citation>
    <scope>NUCLEOTIDE SEQUENCE [LARGE SCALE GENOMIC DNA]</scope>
    <source>
        <strain evidence="3 5">FT50W</strain>
        <strain evidence="2 4">FT94W</strain>
    </source>
</reference>
<organism evidence="3 5">
    <name type="scientific">Duganella lactea</name>
    <dbReference type="NCBI Taxonomy" id="2692173"/>
    <lineage>
        <taxon>Bacteria</taxon>
        <taxon>Pseudomonadati</taxon>
        <taxon>Pseudomonadota</taxon>
        <taxon>Betaproteobacteria</taxon>
        <taxon>Burkholderiales</taxon>
        <taxon>Oxalobacteraceae</taxon>
        <taxon>Telluria group</taxon>
        <taxon>Duganella</taxon>
    </lineage>
</organism>
<dbReference type="RefSeq" id="WP_160990834.1">
    <property type="nucleotide sequence ID" value="NZ_WWCO01000008.1"/>
</dbReference>
<feature type="transmembrane region" description="Helical" evidence="1">
    <location>
        <begin position="21"/>
        <end position="44"/>
    </location>
</feature>
<feature type="transmembrane region" description="Helical" evidence="1">
    <location>
        <begin position="50"/>
        <end position="71"/>
    </location>
</feature>
<evidence type="ECO:0000313" key="5">
    <source>
        <dbReference type="Proteomes" id="UP000474565"/>
    </source>
</evidence>
<dbReference type="EMBL" id="WWCP01000010">
    <property type="protein sequence ID" value="MYM82451.1"/>
    <property type="molecule type" value="Genomic_DNA"/>
</dbReference>
<accession>A0A6L8MJQ9</accession>
<keyword evidence="4" id="KW-1185">Reference proteome</keyword>
<keyword evidence="1" id="KW-1133">Transmembrane helix</keyword>
<keyword evidence="1" id="KW-0472">Membrane</keyword>
<evidence type="ECO:0000256" key="1">
    <source>
        <dbReference type="SAM" id="Phobius"/>
    </source>
</evidence>
<evidence type="ECO:0000313" key="2">
    <source>
        <dbReference type="EMBL" id="MYM35463.1"/>
    </source>
</evidence>
<name>A0A6L8MJQ9_9BURK</name>
<sequence>MTKVTALFDEIFQAFTRALRYGVRLIGGMSPAALLGAALVLALICAVLPLALTLFVVFLLVKLAFGASVLARRPRYTTYKDVE</sequence>